<dbReference type="OrthoDB" id="3068152at2759"/>
<dbReference type="SMART" id="SM01111">
    <property type="entry name" value="CVNH"/>
    <property type="match status" value="1"/>
</dbReference>
<sequence length="172" mass="17902">MAATAAALLLAVAPSATAGPLTQASDPTTSTTSTIPDIAARGAQESGFIQTCVRETIGVDVATSPIFGRYTLIANCYTVDGRVRGSKLDMQFCLGNNDGTLEFAELFAESCDLRSVTLRIPLDQGQVVSYGINCLKPDGSLNFSTVDLNAVIGNTNGTLSCFGIPGRDGEPF</sequence>
<dbReference type="Pfam" id="PF08881">
    <property type="entry name" value="CVNH"/>
    <property type="match status" value="1"/>
</dbReference>
<feature type="chain" id="PRO_5007292974" description="Cyanovirin-N domain-containing protein" evidence="1">
    <location>
        <begin position="19"/>
        <end position="172"/>
    </location>
</feature>
<evidence type="ECO:0000313" key="4">
    <source>
        <dbReference type="Proteomes" id="UP000070501"/>
    </source>
</evidence>
<name>A0A136IQV6_9PEZI</name>
<evidence type="ECO:0000256" key="1">
    <source>
        <dbReference type="SAM" id="SignalP"/>
    </source>
</evidence>
<keyword evidence="4" id="KW-1185">Reference proteome</keyword>
<dbReference type="AlphaFoldDB" id="A0A136IQV6"/>
<dbReference type="InterPro" id="IPR036673">
    <property type="entry name" value="Cyanovirin-N_sf"/>
</dbReference>
<dbReference type="Gene3D" id="2.30.60.10">
    <property type="entry name" value="Cyanovirin-N"/>
    <property type="match status" value="1"/>
</dbReference>
<dbReference type="InParanoid" id="A0A136IQV6"/>
<dbReference type="EMBL" id="KQ964263">
    <property type="protein sequence ID" value="KXJ87317.1"/>
    <property type="molecule type" value="Genomic_DNA"/>
</dbReference>
<evidence type="ECO:0000313" key="3">
    <source>
        <dbReference type="EMBL" id="KXJ87317.1"/>
    </source>
</evidence>
<reference evidence="4" key="1">
    <citation type="submission" date="2016-02" db="EMBL/GenBank/DDBJ databases">
        <title>Draft genome sequence of Microdochium bolleyi, a fungal endophyte of beachgrass.</title>
        <authorList>
            <consortium name="DOE Joint Genome Institute"/>
            <person name="David A.S."/>
            <person name="May G."/>
            <person name="Haridas S."/>
            <person name="Lim J."/>
            <person name="Wang M."/>
            <person name="Labutti K."/>
            <person name="Lipzen A."/>
            <person name="Barry K."/>
            <person name="Grigoriev I.V."/>
        </authorList>
    </citation>
    <scope>NUCLEOTIDE SEQUENCE [LARGE SCALE GENOMIC DNA]</scope>
    <source>
        <strain evidence="4">J235TASD1</strain>
    </source>
</reference>
<dbReference type="SUPFAM" id="SSF51322">
    <property type="entry name" value="Cyanovirin-N"/>
    <property type="match status" value="1"/>
</dbReference>
<evidence type="ECO:0000259" key="2">
    <source>
        <dbReference type="SMART" id="SM01111"/>
    </source>
</evidence>
<dbReference type="InterPro" id="IPR011058">
    <property type="entry name" value="Cyanovirin-N"/>
</dbReference>
<dbReference type="Proteomes" id="UP000070501">
    <property type="component" value="Unassembled WGS sequence"/>
</dbReference>
<feature type="domain" description="Cyanovirin-N" evidence="2">
    <location>
        <begin position="47"/>
        <end position="161"/>
    </location>
</feature>
<gene>
    <name evidence="3" type="ORF">Micbo1qcDRAFT_179190</name>
</gene>
<keyword evidence="1" id="KW-0732">Signal</keyword>
<accession>A0A136IQV6</accession>
<feature type="signal peptide" evidence="1">
    <location>
        <begin position="1"/>
        <end position="18"/>
    </location>
</feature>
<protein>
    <recommendedName>
        <fullName evidence="2">Cyanovirin-N domain-containing protein</fullName>
    </recommendedName>
</protein>
<proteinExistence type="predicted"/>
<organism evidence="3 4">
    <name type="scientific">Microdochium bolleyi</name>
    <dbReference type="NCBI Taxonomy" id="196109"/>
    <lineage>
        <taxon>Eukaryota</taxon>
        <taxon>Fungi</taxon>
        <taxon>Dikarya</taxon>
        <taxon>Ascomycota</taxon>
        <taxon>Pezizomycotina</taxon>
        <taxon>Sordariomycetes</taxon>
        <taxon>Xylariomycetidae</taxon>
        <taxon>Xylariales</taxon>
        <taxon>Microdochiaceae</taxon>
        <taxon>Microdochium</taxon>
    </lineage>
</organism>